<name>A0A7T3G130_9EURY</name>
<sequence>MKVQRSQIRLGLSNPKLLARKLSQFYNYRRSQSDYNPEGIDFMTQDWDCLTILDACRYDLFESENTIEGTLRKVVSRGSATPEFLRGNFRDREFLDTVYVTTNPMLQRHDSEINTVFHEVIDLWAGDTWNDEHETVLPETVTREAIKAAEEFPNKRLLVHYMQPHYPFLGADTDFDKGHIDDSAADDLTTWMQVMTGEVDIAHSDLLEAYTENLRRALPHVEELVENITGKTVVTSDHGNMLGERSSPIPIREWGHPQGIWTDELVCVPWLETKWEKRREVVSEPPDSETAGSESDAVEERLESLGYVDT</sequence>
<dbReference type="RefSeq" id="WP_198063119.1">
    <property type="nucleotide sequence ID" value="NZ_CP065856.1"/>
</dbReference>
<reference evidence="2 3" key="1">
    <citation type="submission" date="2020-12" db="EMBL/GenBank/DDBJ databases">
        <title>Halosimplex halophilum sp. nov. and Halosimplex salinum sp. nov., two new members of the genus Halosimplex.</title>
        <authorList>
            <person name="Cui H.L."/>
        </authorList>
    </citation>
    <scope>NUCLEOTIDE SEQUENCE [LARGE SCALE GENOMIC DNA]</scope>
    <source>
        <strain evidence="2 3">YGH94</strain>
    </source>
</reference>
<dbReference type="GeneID" id="60588217"/>
<gene>
    <name evidence="2" type="ORF">I7X12_06950</name>
</gene>
<evidence type="ECO:0000313" key="2">
    <source>
        <dbReference type="EMBL" id="QPV64346.1"/>
    </source>
</evidence>
<evidence type="ECO:0000256" key="1">
    <source>
        <dbReference type="SAM" id="MobiDB-lite"/>
    </source>
</evidence>
<keyword evidence="3" id="KW-1185">Reference proteome</keyword>
<feature type="region of interest" description="Disordered" evidence="1">
    <location>
        <begin position="278"/>
        <end position="310"/>
    </location>
</feature>
<protein>
    <recommendedName>
        <fullName evidence="4">Sulfatase</fullName>
    </recommendedName>
</protein>
<proteinExistence type="predicted"/>
<dbReference type="SUPFAM" id="SSF53649">
    <property type="entry name" value="Alkaline phosphatase-like"/>
    <property type="match status" value="1"/>
</dbReference>
<dbReference type="InterPro" id="IPR017850">
    <property type="entry name" value="Alkaline_phosphatase_core_sf"/>
</dbReference>
<dbReference type="AlphaFoldDB" id="A0A7T3G130"/>
<dbReference type="OrthoDB" id="100846at2157"/>
<dbReference type="KEGG" id="hlt:I7X12_06950"/>
<organism evidence="2 3">
    <name type="scientific">Halosimplex litoreum</name>
    <dbReference type="NCBI Taxonomy" id="1198301"/>
    <lineage>
        <taxon>Archaea</taxon>
        <taxon>Methanobacteriati</taxon>
        <taxon>Methanobacteriota</taxon>
        <taxon>Stenosarchaea group</taxon>
        <taxon>Halobacteria</taxon>
        <taxon>Halobacteriales</taxon>
        <taxon>Haloarculaceae</taxon>
        <taxon>Halosimplex</taxon>
    </lineage>
</organism>
<accession>A0A7T3G130</accession>
<dbReference type="Gene3D" id="3.40.720.10">
    <property type="entry name" value="Alkaline Phosphatase, subunit A"/>
    <property type="match status" value="1"/>
</dbReference>
<evidence type="ECO:0008006" key="4">
    <source>
        <dbReference type="Google" id="ProtNLM"/>
    </source>
</evidence>
<dbReference type="Proteomes" id="UP000595001">
    <property type="component" value="Chromosome"/>
</dbReference>
<evidence type="ECO:0000313" key="3">
    <source>
        <dbReference type="Proteomes" id="UP000595001"/>
    </source>
</evidence>
<dbReference type="EMBL" id="CP065856">
    <property type="protein sequence ID" value="QPV64346.1"/>
    <property type="molecule type" value="Genomic_DNA"/>
</dbReference>